<dbReference type="PANTHER" id="PTHR19211:SF14">
    <property type="entry name" value="ATP-BINDING CASSETTE SUB-FAMILY F MEMBER 1"/>
    <property type="match status" value="1"/>
</dbReference>
<evidence type="ECO:0000313" key="4">
    <source>
        <dbReference type="Proteomes" id="UP000242146"/>
    </source>
</evidence>
<feature type="domain" description="ABC transporter" evidence="2">
    <location>
        <begin position="125"/>
        <end position="188"/>
    </location>
</feature>
<accession>A0A1X2GKN7</accession>
<reference evidence="3 4" key="1">
    <citation type="submission" date="2016-07" db="EMBL/GenBank/DDBJ databases">
        <title>Pervasive Adenine N6-methylation of Active Genes in Fungi.</title>
        <authorList>
            <consortium name="DOE Joint Genome Institute"/>
            <person name="Mondo S.J."/>
            <person name="Dannebaum R.O."/>
            <person name="Kuo R.C."/>
            <person name="Labutti K."/>
            <person name="Haridas S."/>
            <person name="Kuo A."/>
            <person name="Salamov A."/>
            <person name="Ahrendt S.R."/>
            <person name="Lipzen A."/>
            <person name="Sullivan W."/>
            <person name="Andreopoulos W.B."/>
            <person name="Clum A."/>
            <person name="Lindquist E."/>
            <person name="Daum C."/>
            <person name="Ramamoorthy G.K."/>
            <person name="Gryganskyi A."/>
            <person name="Culley D."/>
            <person name="Magnuson J.K."/>
            <person name="James T.Y."/>
            <person name="O'Malley M.A."/>
            <person name="Stajich J.E."/>
            <person name="Spatafora J.W."/>
            <person name="Visel A."/>
            <person name="Grigoriev I.V."/>
        </authorList>
    </citation>
    <scope>NUCLEOTIDE SEQUENCE [LARGE SCALE GENOMIC DNA]</scope>
    <source>
        <strain evidence="3 4">NRRL 3301</strain>
    </source>
</reference>
<dbReference type="GO" id="GO:0005524">
    <property type="term" value="F:ATP binding"/>
    <property type="evidence" value="ECO:0007669"/>
    <property type="project" value="InterPro"/>
</dbReference>
<comment type="caution">
    <text evidence="3">The sequence shown here is derived from an EMBL/GenBank/DDBJ whole genome shotgun (WGS) entry which is preliminary data.</text>
</comment>
<dbReference type="SUPFAM" id="SSF52540">
    <property type="entry name" value="P-loop containing nucleoside triphosphate hydrolases"/>
    <property type="match status" value="2"/>
</dbReference>
<dbReference type="InterPro" id="IPR003439">
    <property type="entry name" value="ABC_transporter-like_ATP-bd"/>
</dbReference>
<evidence type="ECO:0000313" key="3">
    <source>
        <dbReference type="EMBL" id="ORX56198.1"/>
    </source>
</evidence>
<sequence>MKDELARAMISKANILLLDEPTNHLGVENVKWLPDYLVSNTQVTCLIISHDSGFLEAKLHLYHGNLSQQVLWKRQKVDSLTLFSSTVELSFPKPTVLQGVRSRTKAILKISDCTFSYPGTDKITLHNASCALSLSSRVAVLGQNGAGKSTLIKLLTGEVTVQTGSVWRHPALRIGYIAQHAFHHLEQHMERPPWIICNSAMPLVKISLPTLLRYSD</sequence>
<dbReference type="OrthoDB" id="2110130at2759"/>
<dbReference type="PANTHER" id="PTHR19211">
    <property type="entry name" value="ATP-BINDING TRANSPORT PROTEIN-RELATED"/>
    <property type="match status" value="1"/>
</dbReference>
<protein>
    <recommendedName>
        <fullName evidence="2">ABC transporter domain-containing protein</fullName>
    </recommendedName>
</protein>
<evidence type="ECO:0000259" key="2">
    <source>
        <dbReference type="Pfam" id="PF00005"/>
    </source>
</evidence>
<gene>
    <name evidence="3" type="ORF">DM01DRAFT_352167</name>
</gene>
<dbReference type="Proteomes" id="UP000242146">
    <property type="component" value="Unassembled WGS sequence"/>
</dbReference>
<dbReference type="EMBL" id="MCGT01000010">
    <property type="protein sequence ID" value="ORX56198.1"/>
    <property type="molecule type" value="Genomic_DNA"/>
</dbReference>
<dbReference type="Pfam" id="PF00005">
    <property type="entry name" value="ABC_tran"/>
    <property type="match status" value="1"/>
</dbReference>
<proteinExistence type="predicted"/>
<dbReference type="InterPro" id="IPR050611">
    <property type="entry name" value="ABCF"/>
</dbReference>
<organism evidence="3 4">
    <name type="scientific">Hesseltinella vesiculosa</name>
    <dbReference type="NCBI Taxonomy" id="101127"/>
    <lineage>
        <taxon>Eukaryota</taxon>
        <taxon>Fungi</taxon>
        <taxon>Fungi incertae sedis</taxon>
        <taxon>Mucoromycota</taxon>
        <taxon>Mucoromycotina</taxon>
        <taxon>Mucoromycetes</taxon>
        <taxon>Mucorales</taxon>
        <taxon>Cunninghamellaceae</taxon>
        <taxon>Hesseltinella</taxon>
    </lineage>
</organism>
<dbReference type="AlphaFoldDB" id="A0A1X2GKN7"/>
<dbReference type="InterPro" id="IPR027417">
    <property type="entry name" value="P-loop_NTPase"/>
</dbReference>
<dbReference type="GO" id="GO:0016887">
    <property type="term" value="F:ATP hydrolysis activity"/>
    <property type="evidence" value="ECO:0007669"/>
    <property type="project" value="InterPro"/>
</dbReference>
<dbReference type="Gene3D" id="3.40.50.300">
    <property type="entry name" value="P-loop containing nucleotide triphosphate hydrolases"/>
    <property type="match status" value="2"/>
</dbReference>
<name>A0A1X2GKN7_9FUNG</name>
<keyword evidence="4" id="KW-1185">Reference proteome</keyword>
<evidence type="ECO:0000256" key="1">
    <source>
        <dbReference type="ARBA" id="ARBA00022737"/>
    </source>
</evidence>
<keyword evidence="1" id="KW-0677">Repeat</keyword>
<dbReference type="STRING" id="101127.A0A1X2GKN7"/>